<dbReference type="RefSeq" id="WP_159804082.1">
    <property type="nucleotide sequence ID" value="NZ_BLJE01000001.1"/>
</dbReference>
<dbReference type="Proteomes" id="UP000436822">
    <property type="component" value="Unassembled WGS sequence"/>
</dbReference>
<evidence type="ECO:0000313" key="2">
    <source>
        <dbReference type="Proteomes" id="UP000436822"/>
    </source>
</evidence>
<dbReference type="PIRSF" id="PIRSF012608">
    <property type="entry name" value="UCP012608"/>
    <property type="match status" value="1"/>
</dbReference>
<protein>
    <recommendedName>
        <fullName evidence="3">DUF2332 domain-containing protein</fullName>
    </recommendedName>
</protein>
<dbReference type="InterPro" id="IPR011200">
    <property type="entry name" value="UCP012608"/>
</dbReference>
<organism evidence="1 2">
    <name type="scientific">Litoreibacter roseus</name>
    <dbReference type="NCBI Taxonomy" id="2601869"/>
    <lineage>
        <taxon>Bacteria</taxon>
        <taxon>Pseudomonadati</taxon>
        <taxon>Pseudomonadota</taxon>
        <taxon>Alphaproteobacteria</taxon>
        <taxon>Rhodobacterales</taxon>
        <taxon>Roseobacteraceae</taxon>
        <taxon>Litoreibacter</taxon>
    </lineage>
</organism>
<comment type="caution">
    <text evidence="1">The sequence shown here is derived from an EMBL/GenBank/DDBJ whole genome shotgun (WGS) entry which is preliminary data.</text>
</comment>
<dbReference type="Pfam" id="PF10094">
    <property type="entry name" value="DUF2332"/>
    <property type="match status" value="1"/>
</dbReference>
<reference evidence="1 2" key="1">
    <citation type="submission" date="2019-12" db="EMBL/GenBank/DDBJ databases">
        <title>Litoreibacter badius sp. nov., a novel bacteriochlorophyll a-containing bacterium in the genus Litoreibacter.</title>
        <authorList>
            <person name="Kanamuro M."/>
            <person name="Takabe Y."/>
            <person name="Mori K."/>
            <person name="Takaichi S."/>
            <person name="Hanada S."/>
        </authorList>
    </citation>
    <scope>NUCLEOTIDE SEQUENCE [LARGE SCALE GENOMIC DNA]</scope>
    <source>
        <strain evidence="1 2">K6</strain>
    </source>
</reference>
<name>A0A6N6JA28_9RHOB</name>
<dbReference type="OrthoDB" id="7666987at2"/>
<sequence>MTFKDALRHQARSCTGLGSPFMGRLMTLFADRLRPETAIANRLFNWQGDLSPSGQSVPLRLAGALHATALQGGPLRDVYPPHTVSDDALWSAVKETLIRDEAQLDRWLDSPPQTNEVRRSAVLIAAGRWLADRYGLPLVLSELGASAGLNLFWDRYALDVGGQIFGDPVATVRLAPDWQGPTPATSQPQVADRRGIDLNPLDPNQPADALRLRAYLWPDQPERRALTDAAIALATPSVDRGDVASWLEQRLSQTRKGHVHLIYHTIAWQYFPQESQKRATRAIESAGQKATADEPLAWFGMESDGTPGSAGLTLRLWPGDLVFKMGRAGFHGQHVEWTPPD</sequence>
<gene>
    <name evidence="1" type="ORF">KIN_01750</name>
</gene>
<keyword evidence="2" id="KW-1185">Reference proteome</keyword>
<proteinExistence type="predicted"/>
<accession>A0A6N6JA28</accession>
<dbReference type="EMBL" id="BLJE01000001">
    <property type="protein sequence ID" value="GFE63101.1"/>
    <property type="molecule type" value="Genomic_DNA"/>
</dbReference>
<dbReference type="AlphaFoldDB" id="A0A6N6JA28"/>
<evidence type="ECO:0000313" key="1">
    <source>
        <dbReference type="EMBL" id="GFE63101.1"/>
    </source>
</evidence>
<evidence type="ECO:0008006" key="3">
    <source>
        <dbReference type="Google" id="ProtNLM"/>
    </source>
</evidence>